<feature type="non-terminal residue" evidence="1">
    <location>
        <position position="1"/>
    </location>
</feature>
<evidence type="ECO:0000313" key="1">
    <source>
        <dbReference type="EMBL" id="GAG59158.1"/>
    </source>
</evidence>
<dbReference type="AlphaFoldDB" id="X0ZFP6"/>
<sequence>NAVGRVFDNKYYFSTSDDTLVFDLLYDRFYTLDFGLTALCYDHINNFLFGGHDNDVVKLEQDINQDSESCNFQLKSKAYALSEIEGKLGEIQDYLIQINTEGQDVSFKIYVDETLKQTITLNTDSMERITGSFGTWQGMYAEFELTYSGTKRIQLDMPIIINPKV</sequence>
<reference evidence="1" key="1">
    <citation type="journal article" date="2014" name="Front. Microbiol.">
        <title>High frequency of phylogenetically diverse reductive dehalogenase-homologous genes in deep subseafloor sedimentary metagenomes.</title>
        <authorList>
            <person name="Kawai M."/>
            <person name="Futagami T."/>
            <person name="Toyoda A."/>
            <person name="Takaki Y."/>
            <person name="Nishi S."/>
            <person name="Hori S."/>
            <person name="Arai W."/>
            <person name="Tsubouchi T."/>
            <person name="Morono Y."/>
            <person name="Uchiyama I."/>
            <person name="Ito T."/>
            <person name="Fujiyama A."/>
            <person name="Inagaki F."/>
            <person name="Takami H."/>
        </authorList>
    </citation>
    <scope>NUCLEOTIDE SEQUENCE</scope>
    <source>
        <strain evidence="1">Expedition CK06-06</strain>
    </source>
</reference>
<comment type="caution">
    <text evidence="1">The sequence shown here is derived from an EMBL/GenBank/DDBJ whole genome shotgun (WGS) entry which is preliminary data.</text>
</comment>
<gene>
    <name evidence="1" type="ORF">S01H4_14088</name>
</gene>
<name>X0ZFP6_9ZZZZ</name>
<proteinExistence type="predicted"/>
<dbReference type="EMBL" id="BART01006188">
    <property type="protein sequence ID" value="GAG59158.1"/>
    <property type="molecule type" value="Genomic_DNA"/>
</dbReference>
<accession>X0ZFP6</accession>
<protein>
    <submittedName>
        <fullName evidence="1">Uncharacterized protein</fullName>
    </submittedName>
</protein>
<organism evidence="1">
    <name type="scientific">marine sediment metagenome</name>
    <dbReference type="NCBI Taxonomy" id="412755"/>
    <lineage>
        <taxon>unclassified sequences</taxon>
        <taxon>metagenomes</taxon>
        <taxon>ecological metagenomes</taxon>
    </lineage>
</organism>